<evidence type="ECO:0000313" key="3">
    <source>
        <dbReference type="Proteomes" id="UP000754883"/>
    </source>
</evidence>
<dbReference type="OrthoDB" id="5117238at2759"/>
<evidence type="ECO:0000256" key="1">
    <source>
        <dbReference type="SAM" id="SignalP"/>
    </source>
</evidence>
<protein>
    <submittedName>
        <fullName evidence="2">Uncharacterized protein</fullName>
    </submittedName>
</protein>
<proteinExistence type="predicted"/>
<feature type="chain" id="PRO_5040344082" evidence="1">
    <location>
        <begin position="18"/>
        <end position="69"/>
    </location>
</feature>
<reference evidence="2 3" key="2">
    <citation type="submission" date="2021-10" db="EMBL/GenBank/DDBJ databases">
        <authorList>
            <person name="Piombo E."/>
        </authorList>
    </citation>
    <scope>NUCLEOTIDE SEQUENCE [LARGE SCALE GENOMIC DNA]</scope>
</reference>
<accession>A0A9N9UCB0</accession>
<dbReference type="EMBL" id="CABFNO020001405">
    <property type="protein sequence ID" value="CAG9986829.1"/>
    <property type="molecule type" value="Genomic_DNA"/>
</dbReference>
<gene>
    <name evidence="2" type="ORF">CBYS24578_00008028</name>
</gene>
<organism evidence="2 3">
    <name type="scientific">Clonostachys byssicola</name>
    <dbReference type="NCBI Taxonomy" id="160290"/>
    <lineage>
        <taxon>Eukaryota</taxon>
        <taxon>Fungi</taxon>
        <taxon>Dikarya</taxon>
        <taxon>Ascomycota</taxon>
        <taxon>Pezizomycotina</taxon>
        <taxon>Sordariomycetes</taxon>
        <taxon>Hypocreomycetidae</taxon>
        <taxon>Hypocreales</taxon>
        <taxon>Bionectriaceae</taxon>
        <taxon>Clonostachys</taxon>
    </lineage>
</organism>
<keyword evidence="1" id="KW-0732">Signal</keyword>
<evidence type="ECO:0000313" key="2">
    <source>
        <dbReference type="EMBL" id="CAG9986829.1"/>
    </source>
</evidence>
<dbReference type="Proteomes" id="UP000754883">
    <property type="component" value="Unassembled WGS sequence"/>
</dbReference>
<name>A0A9N9UCB0_9HYPO</name>
<sequence>MKLSVIALTTMLGLAAAECYEGFWYSDRNTREPCASICEVENGGKCILNCPEEIDPNFPLLCGATCQCP</sequence>
<reference evidence="3" key="1">
    <citation type="submission" date="2019-06" db="EMBL/GenBank/DDBJ databases">
        <authorList>
            <person name="Broberg M."/>
        </authorList>
    </citation>
    <scope>NUCLEOTIDE SEQUENCE [LARGE SCALE GENOMIC DNA]</scope>
</reference>
<comment type="caution">
    <text evidence="2">The sequence shown here is derived from an EMBL/GenBank/DDBJ whole genome shotgun (WGS) entry which is preliminary data.</text>
</comment>
<keyword evidence="3" id="KW-1185">Reference proteome</keyword>
<feature type="signal peptide" evidence="1">
    <location>
        <begin position="1"/>
        <end position="17"/>
    </location>
</feature>
<dbReference type="AlphaFoldDB" id="A0A9N9UCB0"/>